<evidence type="ECO:0000313" key="3">
    <source>
        <dbReference type="Proteomes" id="UP001378592"/>
    </source>
</evidence>
<gene>
    <name evidence="2" type="ORF">R5R35_002195</name>
</gene>
<dbReference type="Proteomes" id="UP001378592">
    <property type="component" value="Unassembled WGS sequence"/>
</dbReference>
<protein>
    <submittedName>
        <fullName evidence="2">Uncharacterized protein</fullName>
    </submittedName>
</protein>
<feature type="coiled-coil region" evidence="1">
    <location>
        <begin position="145"/>
        <end position="179"/>
    </location>
</feature>
<keyword evidence="1" id="KW-0175">Coiled coil</keyword>
<sequence length="240" mass="28095">MCEKSRRKFVRSLQFDNDSSDSESQIEKKMVHVVEPRKKKRKYVEGSVDDDIDNHELETKSKDGHVSTELFQTDCSDPTASEKKRYFDTFATEAKKAFKCKVKNLQTFSSNQQKKCNEMIANVGYINAESIEFIDNSRAKEHALLKAMRQLLEAAKEKRQKLKENLHTLETIHDAYIKEMSKYEDVYIDCNNDTKNSLITELNNIQRNMIQEMQRTAMKDMQQNLKEMYSKYSENSTPSK</sequence>
<accession>A0AAN9VMM8</accession>
<dbReference type="EMBL" id="JAZDUA010000185">
    <property type="protein sequence ID" value="KAK7865132.1"/>
    <property type="molecule type" value="Genomic_DNA"/>
</dbReference>
<evidence type="ECO:0000256" key="1">
    <source>
        <dbReference type="SAM" id="Coils"/>
    </source>
</evidence>
<organism evidence="2 3">
    <name type="scientific">Gryllus longicercus</name>
    <dbReference type="NCBI Taxonomy" id="2509291"/>
    <lineage>
        <taxon>Eukaryota</taxon>
        <taxon>Metazoa</taxon>
        <taxon>Ecdysozoa</taxon>
        <taxon>Arthropoda</taxon>
        <taxon>Hexapoda</taxon>
        <taxon>Insecta</taxon>
        <taxon>Pterygota</taxon>
        <taxon>Neoptera</taxon>
        <taxon>Polyneoptera</taxon>
        <taxon>Orthoptera</taxon>
        <taxon>Ensifera</taxon>
        <taxon>Gryllidea</taxon>
        <taxon>Grylloidea</taxon>
        <taxon>Gryllidae</taxon>
        <taxon>Gryllinae</taxon>
        <taxon>Gryllus</taxon>
    </lineage>
</organism>
<keyword evidence="3" id="KW-1185">Reference proteome</keyword>
<name>A0AAN9VMM8_9ORTH</name>
<dbReference type="AlphaFoldDB" id="A0AAN9VMM8"/>
<proteinExistence type="predicted"/>
<comment type="caution">
    <text evidence="2">The sequence shown here is derived from an EMBL/GenBank/DDBJ whole genome shotgun (WGS) entry which is preliminary data.</text>
</comment>
<reference evidence="2 3" key="1">
    <citation type="submission" date="2024-03" db="EMBL/GenBank/DDBJ databases">
        <title>The genome assembly and annotation of the cricket Gryllus longicercus Weissman &amp; Gray.</title>
        <authorList>
            <person name="Szrajer S."/>
            <person name="Gray D."/>
            <person name="Ylla G."/>
        </authorList>
    </citation>
    <scope>NUCLEOTIDE SEQUENCE [LARGE SCALE GENOMIC DNA]</scope>
    <source>
        <strain evidence="2">DAG 2021-001</strain>
        <tissue evidence="2">Whole body minus gut</tissue>
    </source>
</reference>
<evidence type="ECO:0000313" key="2">
    <source>
        <dbReference type="EMBL" id="KAK7865132.1"/>
    </source>
</evidence>